<name>A0ABC8JL00_ERUVS</name>
<dbReference type="AlphaFoldDB" id="A0ABC8JL00"/>
<dbReference type="EMBL" id="CAKOAT010119376">
    <property type="protein sequence ID" value="CAH8332313.1"/>
    <property type="molecule type" value="Genomic_DNA"/>
</dbReference>
<comment type="caution">
    <text evidence="2">The sequence shown here is derived from an EMBL/GenBank/DDBJ whole genome shotgun (WGS) entry which is preliminary data.</text>
</comment>
<reference evidence="2 3" key="1">
    <citation type="submission" date="2022-03" db="EMBL/GenBank/DDBJ databases">
        <authorList>
            <person name="Macdonald S."/>
            <person name="Ahmed S."/>
            <person name="Newling K."/>
        </authorList>
    </citation>
    <scope>NUCLEOTIDE SEQUENCE [LARGE SCALE GENOMIC DNA]</scope>
</reference>
<keyword evidence="1" id="KW-0472">Membrane</keyword>
<accession>A0ABC8JL00</accession>
<protein>
    <submittedName>
        <fullName evidence="2">Uncharacterized protein</fullName>
    </submittedName>
</protein>
<dbReference type="Proteomes" id="UP001642260">
    <property type="component" value="Unassembled WGS sequence"/>
</dbReference>
<organism evidence="2 3">
    <name type="scientific">Eruca vesicaria subsp. sativa</name>
    <name type="common">Garden rocket</name>
    <name type="synonym">Eruca sativa</name>
    <dbReference type="NCBI Taxonomy" id="29727"/>
    <lineage>
        <taxon>Eukaryota</taxon>
        <taxon>Viridiplantae</taxon>
        <taxon>Streptophyta</taxon>
        <taxon>Embryophyta</taxon>
        <taxon>Tracheophyta</taxon>
        <taxon>Spermatophyta</taxon>
        <taxon>Magnoliopsida</taxon>
        <taxon>eudicotyledons</taxon>
        <taxon>Gunneridae</taxon>
        <taxon>Pentapetalae</taxon>
        <taxon>rosids</taxon>
        <taxon>malvids</taxon>
        <taxon>Brassicales</taxon>
        <taxon>Brassicaceae</taxon>
        <taxon>Brassiceae</taxon>
        <taxon>Eruca</taxon>
    </lineage>
</organism>
<evidence type="ECO:0000313" key="3">
    <source>
        <dbReference type="Proteomes" id="UP001642260"/>
    </source>
</evidence>
<keyword evidence="1" id="KW-0812">Transmembrane</keyword>
<keyword evidence="3" id="KW-1185">Reference proteome</keyword>
<keyword evidence="1" id="KW-1133">Transmembrane helix</keyword>
<sequence>MPVGSEVLSGVLLSGLFSAEVWSKFSSGQAAIIISFSHSKKRSTGGFLFVLISLWALSLTALSGRISVTGLKSANSSFYCPRETS</sequence>
<evidence type="ECO:0000313" key="2">
    <source>
        <dbReference type="EMBL" id="CAH8332313.1"/>
    </source>
</evidence>
<gene>
    <name evidence="2" type="ORF">ERUC_LOCUS12583</name>
</gene>
<evidence type="ECO:0000256" key="1">
    <source>
        <dbReference type="SAM" id="Phobius"/>
    </source>
</evidence>
<proteinExistence type="predicted"/>
<feature type="transmembrane region" description="Helical" evidence="1">
    <location>
        <begin position="47"/>
        <end position="68"/>
    </location>
</feature>